<dbReference type="SMART" id="SM00415">
    <property type="entry name" value="HSF"/>
    <property type="match status" value="1"/>
</dbReference>
<organism evidence="8 9">
    <name type="scientific">Aphanomyces euteiches</name>
    <dbReference type="NCBI Taxonomy" id="100861"/>
    <lineage>
        <taxon>Eukaryota</taxon>
        <taxon>Sar</taxon>
        <taxon>Stramenopiles</taxon>
        <taxon>Oomycota</taxon>
        <taxon>Saprolegniomycetes</taxon>
        <taxon>Saprolegniales</taxon>
        <taxon>Verrucalvaceae</taxon>
        <taxon>Aphanomyces</taxon>
    </lineage>
</organism>
<comment type="similarity">
    <text evidence="6">Belongs to the HSF family.</text>
</comment>
<evidence type="ECO:0000259" key="7">
    <source>
        <dbReference type="SMART" id="SM00415"/>
    </source>
</evidence>
<evidence type="ECO:0000256" key="6">
    <source>
        <dbReference type="RuleBase" id="RU004020"/>
    </source>
</evidence>
<protein>
    <recommendedName>
        <fullName evidence="7">HSF-type DNA-binding domain-containing protein</fullName>
    </recommendedName>
</protein>
<dbReference type="FunFam" id="1.10.10.10:FF:000027">
    <property type="entry name" value="Heat shock transcription factor 1"/>
    <property type="match status" value="1"/>
</dbReference>
<accession>A0A6G0XKD4</accession>
<keyword evidence="2" id="KW-0805">Transcription regulation</keyword>
<dbReference type="GO" id="GO:0003700">
    <property type="term" value="F:DNA-binding transcription factor activity"/>
    <property type="evidence" value="ECO:0007669"/>
    <property type="project" value="InterPro"/>
</dbReference>
<evidence type="ECO:0000313" key="8">
    <source>
        <dbReference type="EMBL" id="KAF0740863.1"/>
    </source>
</evidence>
<dbReference type="AlphaFoldDB" id="A0A6G0XKD4"/>
<dbReference type="PANTHER" id="PTHR10015:SF427">
    <property type="entry name" value="HEAT SHOCK FACTOR PROTEIN"/>
    <property type="match status" value="1"/>
</dbReference>
<evidence type="ECO:0000256" key="2">
    <source>
        <dbReference type="ARBA" id="ARBA00023015"/>
    </source>
</evidence>
<evidence type="ECO:0000256" key="1">
    <source>
        <dbReference type="ARBA" id="ARBA00004123"/>
    </source>
</evidence>
<evidence type="ECO:0000256" key="5">
    <source>
        <dbReference type="ARBA" id="ARBA00023242"/>
    </source>
</evidence>
<dbReference type="InterPro" id="IPR036390">
    <property type="entry name" value="WH_DNA-bd_sf"/>
</dbReference>
<feature type="domain" description="HSF-type DNA-binding" evidence="7">
    <location>
        <begin position="11"/>
        <end position="114"/>
    </location>
</feature>
<dbReference type="SUPFAM" id="SSF46785">
    <property type="entry name" value="Winged helix' DNA-binding domain"/>
    <property type="match status" value="1"/>
</dbReference>
<name>A0A6G0XKD4_9STRA</name>
<proteinExistence type="inferred from homology"/>
<dbReference type="VEuPathDB" id="FungiDB:AeMF1_000250"/>
<keyword evidence="5" id="KW-0539">Nucleus</keyword>
<comment type="subcellular location">
    <subcellularLocation>
        <location evidence="1">Nucleus</location>
    </subcellularLocation>
</comment>
<dbReference type="Gene3D" id="1.10.10.10">
    <property type="entry name" value="Winged helix-like DNA-binding domain superfamily/Winged helix DNA-binding domain"/>
    <property type="match status" value="1"/>
</dbReference>
<dbReference type="EMBL" id="VJMJ01000042">
    <property type="protein sequence ID" value="KAF0740863.1"/>
    <property type="molecule type" value="Genomic_DNA"/>
</dbReference>
<keyword evidence="4" id="KW-0804">Transcription</keyword>
<dbReference type="InterPro" id="IPR036388">
    <property type="entry name" value="WH-like_DNA-bd_sf"/>
</dbReference>
<dbReference type="GO" id="GO:0005634">
    <property type="term" value="C:nucleus"/>
    <property type="evidence" value="ECO:0007669"/>
    <property type="project" value="UniProtKB-SubCell"/>
</dbReference>
<gene>
    <name evidence="8" type="ORF">Ae201684_003753</name>
</gene>
<comment type="caution">
    <text evidence="8">The sequence shown here is derived from an EMBL/GenBank/DDBJ whole genome shotgun (WGS) entry which is preliminary data.</text>
</comment>
<dbReference type="PANTHER" id="PTHR10015">
    <property type="entry name" value="HEAT SHOCK TRANSCRIPTION FACTOR"/>
    <property type="match status" value="1"/>
</dbReference>
<dbReference type="GO" id="GO:0043565">
    <property type="term" value="F:sequence-specific DNA binding"/>
    <property type="evidence" value="ECO:0007669"/>
    <property type="project" value="InterPro"/>
</dbReference>
<sequence>MDSAPFKAQPHVASFIQALYTLTHKGAPYVDWSSDGTTFRILDVKRFAAEVLPRYFKHSNMASFQRQLNYFSFKKATKNHRTLDYESRRSPMAEFHHPWFCRDMDERILPSFRRKKPHRAVEPLMDVYVDDDSRQVHGTATPALKSVDLQEVRSKNKTKKVPTKVTLRALETHPKKSESAESKKLHRIAQIVTSVPPPIQTKKIEPLQAPSIPRYEIKTCTATQQRESEQAIDLSWLAHDKDFAFLFPMSSGESEWHRSFDLCGLSYDVLPLVEALRCEPDDSSAEDFTVRV</sequence>
<dbReference type="InterPro" id="IPR000232">
    <property type="entry name" value="HSF_DNA-bd"/>
</dbReference>
<evidence type="ECO:0000313" key="9">
    <source>
        <dbReference type="Proteomes" id="UP000481153"/>
    </source>
</evidence>
<dbReference type="PRINTS" id="PR00056">
    <property type="entry name" value="HSFDOMAIN"/>
</dbReference>
<evidence type="ECO:0000256" key="4">
    <source>
        <dbReference type="ARBA" id="ARBA00023163"/>
    </source>
</evidence>
<evidence type="ECO:0000256" key="3">
    <source>
        <dbReference type="ARBA" id="ARBA00023125"/>
    </source>
</evidence>
<reference evidence="8 9" key="1">
    <citation type="submission" date="2019-07" db="EMBL/GenBank/DDBJ databases">
        <title>Genomics analysis of Aphanomyces spp. identifies a new class of oomycete effector associated with host adaptation.</title>
        <authorList>
            <person name="Gaulin E."/>
        </authorList>
    </citation>
    <scope>NUCLEOTIDE SEQUENCE [LARGE SCALE GENOMIC DNA]</scope>
    <source>
        <strain evidence="8 9">ATCC 201684</strain>
    </source>
</reference>
<dbReference type="Proteomes" id="UP000481153">
    <property type="component" value="Unassembled WGS sequence"/>
</dbReference>
<dbReference type="Pfam" id="PF00447">
    <property type="entry name" value="HSF_DNA-bind"/>
    <property type="match status" value="1"/>
</dbReference>
<keyword evidence="9" id="KW-1185">Reference proteome</keyword>
<keyword evidence="3" id="KW-0238">DNA-binding</keyword>